<protein>
    <submittedName>
        <fullName evidence="2">Uncharacterized protein</fullName>
    </submittedName>
</protein>
<accession>A0A2M8M213</accession>
<evidence type="ECO:0000256" key="1">
    <source>
        <dbReference type="SAM" id="MobiDB-lite"/>
    </source>
</evidence>
<feature type="region of interest" description="Disordered" evidence="1">
    <location>
        <begin position="1"/>
        <end position="32"/>
    </location>
</feature>
<evidence type="ECO:0000313" key="3">
    <source>
        <dbReference type="Proteomes" id="UP000230407"/>
    </source>
</evidence>
<reference evidence="2 3" key="1">
    <citation type="submission" date="2017-11" db="EMBL/GenBank/DDBJ databases">
        <title>Streptomyces carmine sp. nov., a novel actinomycete isolated from Sophora alopecuroides in Xinjiang, China.</title>
        <authorList>
            <person name="Wang Y."/>
            <person name="Luo X."/>
            <person name="Wan C."/>
            <person name="Zhang L."/>
        </authorList>
    </citation>
    <scope>NUCLEOTIDE SEQUENCE [LARGE SCALE GENOMIC DNA]</scope>
    <source>
        <strain evidence="2 3">TRM SA0054</strain>
    </source>
</reference>
<gene>
    <name evidence="2" type="ORF">CUT44_08170</name>
</gene>
<dbReference type="AlphaFoldDB" id="A0A2M8M213"/>
<proteinExistence type="predicted"/>
<keyword evidence="3" id="KW-1185">Reference proteome</keyword>
<name>A0A2M8M213_9ACTN</name>
<organism evidence="2 3">
    <name type="scientific">Streptomyces carminius</name>
    <dbReference type="NCBI Taxonomy" id="2665496"/>
    <lineage>
        <taxon>Bacteria</taxon>
        <taxon>Bacillati</taxon>
        <taxon>Actinomycetota</taxon>
        <taxon>Actinomycetes</taxon>
        <taxon>Kitasatosporales</taxon>
        <taxon>Streptomycetaceae</taxon>
        <taxon>Streptomyces</taxon>
    </lineage>
</organism>
<feature type="compositionally biased region" description="Basic and acidic residues" evidence="1">
    <location>
        <begin position="19"/>
        <end position="29"/>
    </location>
</feature>
<sequence length="89" mass="9465">MTRPWEADPAASFARRLGRSAEDGKKSKGDTGCPDIWELDNGDVAVIGRDLTEVYASRLPAGVSVAADERLVVIPGVMLRVAKPDIADA</sequence>
<comment type="caution">
    <text evidence="2">The sequence shown here is derived from an EMBL/GenBank/DDBJ whole genome shotgun (WGS) entry which is preliminary data.</text>
</comment>
<dbReference type="EMBL" id="PGGW01000022">
    <property type="protein sequence ID" value="PJE98235.1"/>
    <property type="molecule type" value="Genomic_DNA"/>
</dbReference>
<dbReference type="RefSeq" id="WP_100201511.1">
    <property type="nucleotide sequence ID" value="NZ_PGGW01000022.1"/>
</dbReference>
<dbReference type="Proteomes" id="UP000230407">
    <property type="component" value="Unassembled WGS sequence"/>
</dbReference>
<evidence type="ECO:0000313" key="2">
    <source>
        <dbReference type="EMBL" id="PJE98235.1"/>
    </source>
</evidence>